<dbReference type="RefSeq" id="WP_345392147.1">
    <property type="nucleotide sequence ID" value="NZ_BAABHG010000005.1"/>
</dbReference>
<dbReference type="Proteomes" id="UP001597419">
    <property type="component" value="Unassembled WGS sequence"/>
</dbReference>
<evidence type="ECO:0000313" key="2">
    <source>
        <dbReference type="Proteomes" id="UP001597419"/>
    </source>
</evidence>
<proteinExistence type="predicted"/>
<organism evidence="1 2">
    <name type="scientific">Amycolatopsis samaneae</name>
    <dbReference type="NCBI Taxonomy" id="664691"/>
    <lineage>
        <taxon>Bacteria</taxon>
        <taxon>Bacillati</taxon>
        <taxon>Actinomycetota</taxon>
        <taxon>Actinomycetes</taxon>
        <taxon>Pseudonocardiales</taxon>
        <taxon>Pseudonocardiaceae</taxon>
        <taxon>Amycolatopsis</taxon>
    </lineage>
</organism>
<dbReference type="EMBL" id="JBHUKU010000020">
    <property type="protein sequence ID" value="MFD2463198.1"/>
    <property type="molecule type" value="Genomic_DNA"/>
</dbReference>
<evidence type="ECO:0008006" key="3">
    <source>
        <dbReference type="Google" id="ProtNLM"/>
    </source>
</evidence>
<keyword evidence="2" id="KW-1185">Reference proteome</keyword>
<evidence type="ECO:0000313" key="1">
    <source>
        <dbReference type="EMBL" id="MFD2463198.1"/>
    </source>
</evidence>
<accession>A0ABW5GQR7</accession>
<comment type="caution">
    <text evidence="1">The sequence shown here is derived from an EMBL/GenBank/DDBJ whole genome shotgun (WGS) entry which is preliminary data.</text>
</comment>
<sequence length="134" mass="13912">MIIGEAGLAAQAVWGIGAAQDGKVYGGGGSGKGGKFEMDPAELKAVIGLWEDQLAKITEDGMKIRNIAHGFRPPGQDSASGSYAVTGSDSIAALQAQNDSMKKYVQAYLEKLREAQAKTVKTDQALAGPLTQAT</sequence>
<gene>
    <name evidence="1" type="ORF">ACFSYJ_31620</name>
</gene>
<reference evidence="2" key="1">
    <citation type="journal article" date="2019" name="Int. J. Syst. Evol. Microbiol.">
        <title>The Global Catalogue of Microorganisms (GCM) 10K type strain sequencing project: providing services to taxonomists for standard genome sequencing and annotation.</title>
        <authorList>
            <consortium name="The Broad Institute Genomics Platform"/>
            <consortium name="The Broad Institute Genome Sequencing Center for Infectious Disease"/>
            <person name="Wu L."/>
            <person name="Ma J."/>
        </authorList>
    </citation>
    <scope>NUCLEOTIDE SEQUENCE [LARGE SCALE GENOMIC DNA]</scope>
    <source>
        <strain evidence="2">CGMCC 4.7643</strain>
    </source>
</reference>
<protein>
    <recommendedName>
        <fullName evidence="3">PE domain-containing protein</fullName>
    </recommendedName>
</protein>
<name>A0ABW5GQR7_9PSEU</name>